<accession>A0A3D8JQI4</accession>
<dbReference type="EMBL" id="QRGA01000024">
    <property type="protein sequence ID" value="RDU94956.1"/>
    <property type="molecule type" value="Genomic_DNA"/>
</dbReference>
<keyword evidence="3" id="KW-1185">Reference proteome</keyword>
<keyword evidence="1" id="KW-0472">Membrane</keyword>
<dbReference type="Proteomes" id="UP000256838">
    <property type="component" value="Unassembled WGS sequence"/>
</dbReference>
<gene>
    <name evidence="2" type="ORF">DWV00_31320</name>
</gene>
<comment type="caution">
    <text evidence="2">The sequence shown here is derived from an EMBL/GenBank/DDBJ whole genome shotgun (WGS) entry which is preliminary data.</text>
</comment>
<reference evidence="2 3" key="1">
    <citation type="submission" date="2018-08" db="EMBL/GenBank/DDBJ databases">
        <title>Paraburkholderia sp. DHOM06 isolated from forest soil.</title>
        <authorList>
            <person name="Gao Z.-H."/>
            <person name="Qiu L.-H."/>
        </authorList>
    </citation>
    <scope>NUCLEOTIDE SEQUENCE [LARGE SCALE GENOMIC DNA]</scope>
    <source>
        <strain evidence="2 3">DHOM06</strain>
    </source>
</reference>
<proteinExistence type="predicted"/>
<evidence type="ECO:0000256" key="1">
    <source>
        <dbReference type="SAM" id="Phobius"/>
    </source>
</evidence>
<name>A0A3D8JQI4_9BURK</name>
<protein>
    <submittedName>
        <fullName evidence="2">Uncharacterized protein</fullName>
    </submittedName>
</protein>
<evidence type="ECO:0000313" key="2">
    <source>
        <dbReference type="EMBL" id="RDU94956.1"/>
    </source>
</evidence>
<organism evidence="2 3">
    <name type="scientific">Trinickia dinghuensis</name>
    <dbReference type="NCBI Taxonomy" id="2291023"/>
    <lineage>
        <taxon>Bacteria</taxon>
        <taxon>Pseudomonadati</taxon>
        <taxon>Pseudomonadota</taxon>
        <taxon>Betaproteobacteria</taxon>
        <taxon>Burkholderiales</taxon>
        <taxon>Burkholderiaceae</taxon>
        <taxon>Trinickia</taxon>
    </lineage>
</organism>
<keyword evidence="1" id="KW-1133">Transmembrane helix</keyword>
<sequence length="173" mass="19494">MALVYWPMQQFTVDAVRQRLREVRDGVFDAAARGEISFSDMHYQAFREKANVFLHNADKLSVWRFLLLSVAGSRLSDASVREEVVSLKEGPPLIQNAYKQVLLWVGLLIWLRSPVFIVLSALFMLVAPLFVIVGAISASLRESGKQLLRNAKTALYEDAALEVILSRDGKRIC</sequence>
<feature type="transmembrane region" description="Helical" evidence="1">
    <location>
        <begin position="115"/>
        <end position="140"/>
    </location>
</feature>
<dbReference type="AlphaFoldDB" id="A0A3D8JQI4"/>
<evidence type="ECO:0000313" key="3">
    <source>
        <dbReference type="Proteomes" id="UP000256838"/>
    </source>
</evidence>
<keyword evidence="1" id="KW-0812">Transmembrane</keyword>